<evidence type="ECO:0000256" key="1">
    <source>
        <dbReference type="SAM" id="MobiDB-lite"/>
    </source>
</evidence>
<evidence type="ECO:0000313" key="3">
    <source>
        <dbReference type="EMBL" id="OBS21627.1"/>
    </source>
</evidence>
<accession>A0A1B8AMB4</accession>
<feature type="chain" id="PRO_5008602989" evidence="2">
    <location>
        <begin position="20"/>
        <end position="247"/>
    </location>
</feature>
<reference evidence="3 4" key="1">
    <citation type="submission" date="2016-06" db="EMBL/GenBank/DDBJ databases">
        <title>Living apart together: crosstalk between the core and supernumerary genomes in a fungal plant pathogen.</title>
        <authorList>
            <person name="Vanheule A."/>
            <person name="Audenaert K."/>
            <person name="Warris S."/>
            <person name="Van De Geest H."/>
            <person name="Schijlen E."/>
            <person name="Hofte M."/>
            <person name="De Saeger S."/>
            <person name="Haesaert G."/>
            <person name="Waalwijk C."/>
            <person name="Van Der Lee T."/>
        </authorList>
    </citation>
    <scope>NUCLEOTIDE SEQUENCE [LARGE SCALE GENOMIC DNA]</scope>
    <source>
        <strain evidence="3 4">2516</strain>
    </source>
</reference>
<protein>
    <submittedName>
        <fullName evidence="3">Uncharacterized protein</fullName>
    </submittedName>
</protein>
<dbReference type="OMA" id="AVCATIT"/>
<comment type="caution">
    <text evidence="3">The sequence shown here is derived from an EMBL/GenBank/DDBJ whole genome shotgun (WGS) entry which is preliminary data.</text>
</comment>
<feature type="signal peptide" evidence="2">
    <location>
        <begin position="1"/>
        <end position="19"/>
    </location>
</feature>
<evidence type="ECO:0000313" key="4">
    <source>
        <dbReference type="Proteomes" id="UP000091967"/>
    </source>
</evidence>
<evidence type="ECO:0000256" key="2">
    <source>
        <dbReference type="SAM" id="SignalP"/>
    </source>
</evidence>
<feature type="compositionally biased region" description="Gly residues" evidence="1">
    <location>
        <begin position="171"/>
        <end position="187"/>
    </location>
</feature>
<feature type="region of interest" description="Disordered" evidence="1">
    <location>
        <begin position="146"/>
        <end position="220"/>
    </location>
</feature>
<dbReference type="AlphaFoldDB" id="A0A1B8AMB4"/>
<keyword evidence="4" id="KW-1185">Reference proteome</keyword>
<proteinExistence type="predicted"/>
<organism evidence="3 4">
    <name type="scientific">Fusarium poae</name>
    <dbReference type="NCBI Taxonomy" id="36050"/>
    <lineage>
        <taxon>Eukaryota</taxon>
        <taxon>Fungi</taxon>
        <taxon>Dikarya</taxon>
        <taxon>Ascomycota</taxon>
        <taxon>Pezizomycotina</taxon>
        <taxon>Sordariomycetes</taxon>
        <taxon>Hypocreomycetidae</taxon>
        <taxon>Hypocreales</taxon>
        <taxon>Nectriaceae</taxon>
        <taxon>Fusarium</taxon>
    </lineage>
</organism>
<feature type="compositionally biased region" description="Polar residues" evidence="1">
    <location>
        <begin position="147"/>
        <end position="158"/>
    </location>
</feature>
<keyword evidence="2" id="KW-0732">Signal</keyword>
<gene>
    <name evidence="3" type="ORF">FPOA_07963</name>
</gene>
<dbReference type="Proteomes" id="UP000091967">
    <property type="component" value="Unassembled WGS sequence"/>
</dbReference>
<sequence length="247" mass="25509">MKSSIPLALLGLAPYMAQAQKSTTKYSSTTVFIPPVKTGSATDIYASIITSDESSTEYLLGCQTALDASTYSCDNDFSGITYTRYESSIDVQFGVTSFGCETGNGRAICASKTATSEAGTRTLTSSESSLWMTAITFVDVKKRKTTATHAQETKSSSPKLCKRKVRDHVSGGSGDGSDSGSGTGTGTGNTNNGDADADADTDGDSGSSVNKKPNNDNDQDCSAASMASFSWAALAMGLGGYLGLNLA</sequence>
<dbReference type="EMBL" id="LYXU01000003">
    <property type="protein sequence ID" value="OBS21627.1"/>
    <property type="molecule type" value="Genomic_DNA"/>
</dbReference>
<name>A0A1B8AMB4_FUSPO</name>